<dbReference type="OrthoDB" id="2893324at2759"/>
<protein>
    <submittedName>
        <fullName evidence="1">Uncharacterized protein</fullName>
    </submittedName>
</protein>
<keyword evidence="2" id="KW-1185">Reference proteome</keyword>
<evidence type="ECO:0000313" key="1">
    <source>
        <dbReference type="EMBL" id="KAF2270342.1"/>
    </source>
</evidence>
<accession>A0A9P4NBR9</accession>
<feature type="non-terminal residue" evidence="1">
    <location>
        <position position="1"/>
    </location>
</feature>
<sequence>LSDLSITIFDQRSSDWHQTQRLGNSHTSSKKYLSWKLACLEEADVIALYLQPVLISSSDMLELRIYSSSGKLVVCCPEGLWRRGDVEIVCQDFASGDNGKAEGGC</sequence>
<dbReference type="EMBL" id="ML986579">
    <property type="protein sequence ID" value="KAF2270342.1"/>
    <property type="molecule type" value="Genomic_DNA"/>
</dbReference>
<dbReference type="Gene3D" id="3.40.50.450">
    <property type="match status" value="1"/>
</dbReference>
<dbReference type="Proteomes" id="UP000800093">
    <property type="component" value="Unassembled WGS sequence"/>
</dbReference>
<reference evidence="2" key="1">
    <citation type="journal article" date="2020" name="Stud. Mycol.">
        <title>101 Dothideomycetes genomes: A test case for predicting lifestyles and emergence of pathogens.</title>
        <authorList>
            <person name="Haridas S."/>
            <person name="Albert R."/>
            <person name="Binder M."/>
            <person name="Bloem J."/>
            <person name="LaButti K."/>
            <person name="Salamov A."/>
            <person name="Andreopoulos B."/>
            <person name="Baker S."/>
            <person name="Barry K."/>
            <person name="Bills G."/>
            <person name="Bluhm B."/>
            <person name="Cannon C."/>
            <person name="Castanera R."/>
            <person name="Culley D."/>
            <person name="Daum C."/>
            <person name="Ezra D."/>
            <person name="Gonzalez J."/>
            <person name="Henrissat B."/>
            <person name="Kuo A."/>
            <person name="Liang C."/>
            <person name="Lipzen A."/>
            <person name="Lutzoni F."/>
            <person name="Magnuson J."/>
            <person name="Mondo S."/>
            <person name="Nolan M."/>
            <person name="Ohm R."/>
            <person name="Pangilinan J."/>
            <person name="Park H.-J."/>
            <person name="Ramirez L."/>
            <person name="Alfaro M."/>
            <person name="Sun H."/>
            <person name="Tritt A."/>
            <person name="Yoshinaga Y."/>
            <person name="Zwiers L.-H."/>
            <person name="Turgeon B."/>
            <person name="Goodwin S."/>
            <person name="Spatafora J."/>
            <person name="Crous P."/>
            <person name="Grigoriev I."/>
        </authorList>
    </citation>
    <scope>NUCLEOTIDE SEQUENCE [LARGE SCALE GENOMIC DNA]</scope>
    <source>
        <strain evidence="2">CBS 304.66</strain>
    </source>
</reference>
<dbReference type="AlphaFoldDB" id="A0A9P4NBR9"/>
<dbReference type="Pfam" id="PF15891">
    <property type="entry name" value="Nuc_deoxyri_tr2"/>
    <property type="match status" value="1"/>
</dbReference>
<comment type="caution">
    <text evidence="1">The sequence shown here is derived from an EMBL/GenBank/DDBJ whole genome shotgun (WGS) entry which is preliminary data.</text>
</comment>
<gene>
    <name evidence="1" type="ORF">CC78DRAFT_451341</name>
</gene>
<dbReference type="InterPro" id="IPR039470">
    <property type="entry name" value="Nuc_deoxyri_tr2"/>
</dbReference>
<name>A0A9P4NBR9_9PLEO</name>
<evidence type="ECO:0000313" key="2">
    <source>
        <dbReference type="Proteomes" id="UP000800093"/>
    </source>
</evidence>
<proteinExistence type="predicted"/>
<organism evidence="1 2">
    <name type="scientific">Lojkania enalia</name>
    <dbReference type="NCBI Taxonomy" id="147567"/>
    <lineage>
        <taxon>Eukaryota</taxon>
        <taxon>Fungi</taxon>
        <taxon>Dikarya</taxon>
        <taxon>Ascomycota</taxon>
        <taxon>Pezizomycotina</taxon>
        <taxon>Dothideomycetes</taxon>
        <taxon>Pleosporomycetidae</taxon>
        <taxon>Pleosporales</taxon>
        <taxon>Pleosporales incertae sedis</taxon>
        <taxon>Lojkania</taxon>
    </lineage>
</organism>